<dbReference type="CDD" id="cd00096">
    <property type="entry name" value="Ig"/>
    <property type="match status" value="1"/>
</dbReference>
<keyword evidence="4" id="KW-0130">Cell adhesion</keyword>
<dbReference type="GeneTree" id="ENSGT01150000286924"/>
<dbReference type="InterPro" id="IPR003598">
    <property type="entry name" value="Ig_sub2"/>
</dbReference>
<evidence type="ECO:0000313" key="9">
    <source>
        <dbReference type="Ensembl" id="ENSSLUP00000020643.1"/>
    </source>
</evidence>
<feature type="domain" description="Ig-like" evidence="8">
    <location>
        <begin position="114"/>
        <end position="189"/>
    </location>
</feature>
<dbReference type="GO" id="GO:0007155">
    <property type="term" value="P:cell adhesion"/>
    <property type="evidence" value="ECO:0007669"/>
    <property type="project" value="UniProtKB-KW"/>
</dbReference>
<dbReference type="InterPro" id="IPR007110">
    <property type="entry name" value="Ig-like_dom"/>
</dbReference>
<organism evidence="9 10">
    <name type="scientific">Sander lucioperca</name>
    <name type="common">Pike-perch</name>
    <name type="synonym">Perca lucioperca</name>
    <dbReference type="NCBI Taxonomy" id="283035"/>
    <lineage>
        <taxon>Eukaryota</taxon>
        <taxon>Metazoa</taxon>
        <taxon>Chordata</taxon>
        <taxon>Craniata</taxon>
        <taxon>Vertebrata</taxon>
        <taxon>Euteleostomi</taxon>
        <taxon>Actinopterygii</taxon>
        <taxon>Neopterygii</taxon>
        <taxon>Teleostei</taxon>
        <taxon>Neoteleostei</taxon>
        <taxon>Acanthomorphata</taxon>
        <taxon>Eupercaria</taxon>
        <taxon>Perciformes</taxon>
        <taxon>Percoidei</taxon>
        <taxon>Percidae</taxon>
        <taxon>Luciopercinae</taxon>
        <taxon>Sander</taxon>
    </lineage>
</organism>
<reference evidence="9" key="1">
    <citation type="submission" date="2025-08" db="UniProtKB">
        <authorList>
            <consortium name="Ensembl"/>
        </authorList>
    </citation>
    <scope>IDENTIFICATION</scope>
</reference>
<protein>
    <recommendedName>
        <fullName evidence="8">Ig-like domain-containing protein</fullName>
    </recommendedName>
</protein>
<dbReference type="PANTHER" id="PTHR12035:SF128">
    <property type="entry name" value="BRANCHED CHAIN KETO ACID DEHYDROGENASE E1 SUBUNIT BETA,-LIKE-RELATED"/>
    <property type="match status" value="1"/>
</dbReference>
<evidence type="ECO:0000256" key="5">
    <source>
        <dbReference type="ARBA" id="ARBA00022989"/>
    </source>
</evidence>
<dbReference type="PROSITE" id="PS50835">
    <property type="entry name" value="IG_LIKE"/>
    <property type="match status" value="2"/>
</dbReference>
<feature type="domain" description="Ig-like" evidence="8">
    <location>
        <begin position="190"/>
        <end position="289"/>
    </location>
</feature>
<name>A0A8C9Y8P4_SANLU</name>
<dbReference type="PANTHER" id="PTHR12035">
    <property type="entry name" value="SIALIC ACID BINDING IMMUNOGLOBULIN-LIKE LECTIN"/>
    <property type="match status" value="1"/>
</dbReference>
<evidence type="ECO:0000256" key="7">
    <source>
        <dbReference type="ARBA" id="ARBA00038361"/>
    </source>
</evidence>
<evidence type="ECO:0000313" key="10">
    <source>
        <dbReference type="Proteomes" id="UP000694568"/>
    </source>
</evidence>
<dbReference type="GO" id="GO:0030246">
    <property type="term" value="F:carbohydrate binding"/>
    <property type="evidence" value="ECO:0007669"/>
    <property type="project" value="UniProtKB-KW"/>
</dbReference>
<dbReference type="SMART" id="SM00409">
    <property type="entry name" value="IG"/>
    <property type="match status" value="3"/>
</dbReference>
<keyword evidence="6" id="KW-0472">Membrane</keyword>
<dbReference type="InterPro" id="IPR051036">
    <property type="entry name" value="SIGLEC"/>
</dbReference>
<dbReference type="InterPro" id="IPR036179">
    <property type="entry name" value="Ig-like_dom_sf"/>
</dbReference>
<dbReference type="SMART" id="SM00408">
    <property type="entry name" value="IGc2"/>
    <property type="match status" value="1"/>
</dbReference>
<sequence>KHEGEISAEAGLCVVIPCSFTTSYYFTPQHIVWYKCEPSKQKCGDSDIIFHTNKNNNKTQSGFKGRVSLLEPDVSRGNCSIIINDLTESDSGLYQLRWKRSKLLYQSNKCLIKPTVMIPPLTEGQQSTLSCTAPGLCSGSDPEISWTWRGNLTAVSQRHSSTLTFNSSAEHHGTNVSCKVSFTNNITTEETVTLNVTYMRKCVITGDTTVEEGDALNLTCSVESFPPSHITWTVLGSNTNLHIGPDTHLQNNTGSATLVIPNVTAEHSGQYICTAQHLNTTVATYADVQSEVLTCVCISEGVPLPTITWPLLKIHTEYSVITTVSNHTVNSTVTLTVKDHSNTSVECVSSNQNGEVKANLIIQLKTSEQPGM</sequence>
<dbReference type="Proteomes" id="UP000694568">
    <property type="component" value="Unplaced"/>
</dbReference>
<keyword evidence="3" id="KW-0430">Lectin</keyword>
<dbReference type="Pfam" id="PF13927">
    <property type="entry name" value="Ig_3"/>
    <property type="match status" value="1"/>
</dbReference>
<dbReference type="Ensembl" id="ENSSLUT00000021300.1">
    <property type="protein sequence ID" value="ENSSLUP00000020643.1"/>
    <property type="gene ID" value="ENSSLUG00000009540.1"/>
</dbReference>
<evidence type="ECO:0000259" key="8">
    <source>
        <dbReference type="PROSITE" id="PS50835"/>
    </source>
</evidence>
<dbReference type="GO" id="GO:0005886">
    <property type="term" value="C:plasma membrane"/>
    <property type="evidence" value="ECO:0007669"/>
    <property type="project" value="TreeGrafter"/>
</dbReference>
<evidence type="ECO:0000256" key="2">
    <source>
        <dbReference type="ARBA" id="ARBA00022692"/>
    </source>
</evidence>
<evidence type="ECO:0000256" key="4">
    <source>
        <dbReference type="ARBA" id="ARBA00022889"/>
    </source>
</evidence>
<dbReference type="Pfam" id="PF07686">
    <property type="entry name" value="V-set"/>
    <property type="match status" value="1"/>
</dbReference>
<dbReference type="GO" id="GO:0033691">
    <property type="term" value="F:sialic acid binding"/>
    <property type="evidence" value="ECO:0007669"/>
    <property type="project" value="TreeGrafter"/>
</dbReference>
<dbReference type="Gene3D" id="2.60.40.10">
    <property type="entry name" value="Immunoglobulins"/>
    <property type="match status" value="4"/>
</dbReference>
<reference evidence="9" key="2">
    <citation type="submission" date="2025-09" db="UniProtKB">
        <authorList>
            <consortium name="Ensembl"/>
        </authorList>
    </citation>
    <scope>IDENTIFICATION</scope>
</reference>
<keyword evidence="10" id="KW-1185">Reference proteome</keyword>
<comment type="subcellular location">
    <subcellularLocation>
        <location evidence="1">Membrane</location>
        <topology evidence="1">Single-pass type I membrane protein</topology>
    </subcellularLocation>
</comment>
<keyword evidence="5" id="KW-1133">Transmembrane helix</keyword>
<evidence type="ECO:0000256" key="1">
    <source>
        <dbReference type="ARBA" id="ARBA00004479"/>
    </source>
</evidence>
<evidence type="ECO:0000256" key="3">
    <source>
        <dbReference type="ARBA" id="ARBA00022734"/>
    </source>
</evidence>
<proteinExistence type="inferred from homology"/>
<dbReference type="Pfam" id="PF13895">
    <property type="entry name" value="Ig_2"/>
    <property type="match status" value="1"/>
</dbReference>
<dbReference type="AlphaFoldDB" id="A0A8C9Y8P4"/>
<keyword evidence="2" id="KW-0812">Transmembrane</keyword>
<dbReference type="InterPro" id="IPR013783">
    <property type="entry name" value="Ig-like_fold"/>
</dbReference>
<dbReference type="InterPro" id="IPR003599">
    <property type="entry name" value="Ig_sub"/>
</dbReference>
<dbReference type="SUPFAM" id="SSF48726">
    <property type="entry name" value="Immunoglobulin"/>
    <property type="match status" value="3"/>
</dbReference>
<accession>A0A8C9Y8P4</accession>
<dbReference type="InterPro" id="IPR013106">
    <property type="entry name" value="Ig_V-set"/>
</dbReference>
<comment type="similarity">
    <text evidence="7">Belongs to the immunoglobulin superfamily. SIGLEC (sialic acid binding Ig-like lectin) family.</text>
</comment>
<evidence type="ECO:0000256" key="6">
    <source>
        <dbReference type="ARBA" id="ARBA00023136"/>
    </source>
</evidence>